<dbReference type="EMBL" id="JARFYN010000030">
    <property type="protein sequence ID" value="MDL2408153.1"/>
    <property type="molecule type" value="Genomic_DNA"/>
</dbReference>
<evidence type="ECO:0000313" key="3">
    <source>
        <dbReference type="Proteomes" id="UP001172630"/>
    </source>
</evidence>
<evidence type="ECO:0000259" key="1">
    <source>
        <dbReference type="Pfam" id="PF12697"/>
    </source>
</evidence>
<dbReference type="InterPro" id="IPR000073">
    <property type="entry name" value="AB_hydrolase_1"/>
</dbReference>
<proteinExistence type="predicted"/>
<comment type="caution">
    <text evidence="2">The sequence shown here is derived from an EMBL/GenBank/DDBJ whole genome shotgun (WGS) entry which is preliminary data.</text>
</comment>
<organism evidence="2 3">
    <name type="scientific">Rhizobium calliandrae</name>
    <dbReference type="NCBI Taxonomy" id="1312182"/>
    <lineage>
        <taxon>Bacteria</taxon>
        <taxon>Pseudomonadati</taxon>
        <taxon>Pseudomonadota</taxon>
        <taxon>Alphaproteobacteria</taxon>
        <taxon>Hyphomicrobiales</taxon>
        <taxon>Rhizobiaceae</taxon>
        <taxon>Rhizobium/Agrobacterium group</taxon>
        <taxon>Rhizobium</taxon>
    </lineage>
</organism>
<dbReference type="GO" id="GO:0016787">
    <property type="term" value="F:hydrolase activity"/>
    <property type="evidence" value="ECO:0007669"/>
    <property type="project" value="UniProtKB-KW"/>
</dbReference>
<dbReference type="Gene3D" id="3.40.50.1820">
    <property type="entry name" value="alpha/beta hydrolase"/>
    <property type="match status" value="1"/>
</dbReference>
<dbReference type="Proteomes" id="UP001172630">
    <property type="component" value="Unassembled WGS sequence"/>
</dbReference>
<accession>A0ABT7KJL8</accession>
<reference evidence="2" key="1">
    <citation type="submission" date="2023-06" db="EMBL/GenBank/DDBJ databases">
        <title>Phylogenetic Diversity of Rhizobium strains.</title>
        <authorList>
            <person name="Moura F.T."/>
            <person name="Helene L.C.F."/>
            <person name="Hungria M."/>
        </authorList>
    </citation>
    <scope>NUCLEOTIDE SEQUENCE</scope>
    <source>
        <strain evidence="2">CCGE524</strain>
    </source>
</reference>
<dbReference type="InterPro" id="IPR010662">
    <property type="entry name" value="RBBP9/YdeN"/>
</dbReference>
<dbReference type="SUPFAM" id="SSF53474">
    <property type="entry name" value="alpha/beta-Hydrolases"/>
    <property type="match status" value="1"/>
</dbReference>
<dbReference type="PANTHER" id="PTHR15394">
    <property type="entry name" value="SERINE HYDROLASE RBBP9"/>
    <property type="match status" value="1"/>
</dbReference>
<dbReference type="PANTHER" id="PTHR15394:SF3">
    <property type="entry name" value="SERINE HYDROLASE RBBP9"/>
    <property type="match status" value="1"/>
</dbReference>
<keyword evidence="3" id="KW-1185">Reference proteome</keyword>
<dbReference type="Pfam" id="PF12697">
    <property type="entry name" value="Abhydrolase_6"/>
    <property type="match status" value="1"/>
</dbReference>
<dbReference type="InterPro" id="IPR029058">
    <property type="entry name" value="AB_hydrolase_fold"/>
</dbReference>
<evidence type="ECO:0000313" key="2">
    <source>
        <dbReference type="EMBL" id="MDL2408153.1"/>
    </source>
</evidence>
<feature type="domain" description="AB hydrolase-1" evidence="1">
    <location>
        <begin position="5"/>
        <end position="150"/>
    </location>
</feature>
<dbReference type="RefSeq" id="WP_285881546.1">
    <property type="nucleotide sequence ID" value="NZ_JARFYN010000030.1"/>
</dbReference>
<keyword evidence="2" id="KW-0378">Hydrolase</keyword>
<name>A0ABT7KJL8_9HYPH</name>
<sequence>MPRQVLFIQGAGATAHDEWDVKLVKSLERELGEGYTLRFPRMPDEADPRYRTWKGALLNEFDGLEDGAILVGHSIGGTVLIHVLADERPKFRPGALILISAPFIGEGGWPSDDIVARDDFSKRLPAGLPVFIYHGSEDKIVPFGHAELYAKAIPEAVVRSLPHRDHQLNNDLSEVAQDILHGPSFPQAANRGRP</sequence>
<protein>
    <submittedName>
        <fullName evidence="2">Alpha/beta fold hydrolase</fullName>
    </submittedName>
</protein>
<gene>
    <name evidence="2" type="ORF">PY650_21375</name>
</gene>